<evidence type="ECO:0000313" key="3">
    <source>
        <dbReference type="Proteomes" id="UP000094609"/>
    </source>
</evidence>
<dbReference type="InterPro" id="IPR029150">
    <property type="entry name" value="dCache_3"/>
</dbReference>
<dbReference type="Proteomes" id="UP000094609">
    <property type="component" value="Chromosome"/>
</dbReference>
<dbReference type="InterPro" id="IPR029151">
    <property type="entry name" value="Sensor-like_sf"/>
</dbReference>
<proteinExistence type="predicted"/>
<dbReference type="SUPFAM" id="SSF103190">
    <property type="entry name" value="Sensory domain-like"/>
    <property type="match status" value="1"/>
</dbReference>
<organism evidence="2 3">
    <name type="scientific">Sulfurospirillum halorespirans DSM 13726</name>
    <dbReference type="NCBI Taxonomy" id="1193502"/>
    <lineage>
        <taxon>Bacteria</taxon>
        <taxon>Pseudomonadati</taxon>
        <taxon>Campylobacterota</taxon>
        <taxon>Epsilonproteobacteria</taxon>
        <taxon>Campylobacterales</taxon>
        <taxon>Sulfurospirillaceae</taxon>
        <taxon>Sulfurospirillum</taxon>
    </lineage>
</organism>
<gene>
    <name evidence="2" type="ORF">SHALO_0316</name>
</gene>
<dbReference type="RefSeq" id="WP_069477078.1">
    <property type="nucleotide sequence ID" value="NZ_CP017111.1"/>
</dbReference>
<dbReference type="Pfam" id="PF14827">
    <property type="entry name" value="dCache_3"/>
    <property type="match status" value="1"/>
</dbReference>
<dbReference type="KEGG" id="shal:SHALO_0316"/>
<dbReference type="EMBL" id="CP017111">
    <property type="protein sequence ID" value="AOO64113.1"/>
    <property type="molecule type" value="Genomic_DNA"/>
</dbReference>
<protein>
    <submittedName>
        <fullName evidence="2">Methyl-accepting chemotaxis sensory transducer</fullName>
    </submittedName>
</protein>
<dbReference type="PATRIC" id="fig|1193502.14.peg.322"/>
<evidence type="ECO:0000313" key="2">
    <source>
        <dbReference type="EMBL" id="AOO64113.1"/>
    </source>
</evidence>
<reference evidence="3" key="1">
    <citation type="submission" date="2016-08" db="EMBL/GenBank/DDBJ databases">
        <title>Complete genome sequence of the organohalide-respiring Epsilonproteobacterium Sulfurospirillum halorespirans.</title>
        <authorList>
            <person name="Goris T."/>
            <person name="Zimmermann J."/>
            <person name="Schenz B."/>
            <person name="Lemos M."/>
            <person name="Hackermueller J."/>
            <person name="Diekert G."/>
        </authorList>
    </citation>
    <scope>NUCLEOTIDE SEQUENCE [LARGE SCALE GENOMIC DNA]</scope>
    <source>
        <strain>DSM 13726</strain>
        <strain evidence="3">PCE-M2</strain>
    </source>
</reference>
<sequence>MKEKRFFLSAALMLFFGLVMLFLYDKSIAYEEEATLKKQMDALLLTLHNKIEETTKVSLASSVILAKSPHVVACLNQQEREHCLQYLLEIRNSMAQANIFENARLHLHTKDFKSFMRLWDYSNHTNDDLSTFRHALEKIKQSKQPIHGIEIGRHGMFMRAIAPVFSKSDYIGTIETVVDFKDLNEYFKKDGIELYVLMKNEYLPIANAASYGQKLMLDNYTIVNQEINGLGFIKEINLQGTGYLKRGDYYVLYTPIVDINGEHIGFFVLTWSESLSLASFKG</sequence>
<dbReference type="STRING" id="1193502.SHALO_0316"/>
<name>A0A1D7TGJ2_9BACT</name>
<keyword evidence="3" id="KW-1185">Reference proteome</keyword>
<feature type="domain" description="Double Cache" evidence="1">
    <location>
        <begin position="35"/>
        <end position="269"/>
    </location>
</feature>
<evidence type="ECO:0000259" key="1">
    <source>
        <dbReference type="Pfam" id="PF14827"/>
    </source>
</evidence>
<dbReference type="AlphaFoldDB" id="A0A1D7TGJ2"/>
<accession>A0A1D7TGJ2</accession>